<dbReference type="EC" id="3.2.1.39" evidence="3"/>
<evidence type="ECO:0000313" key="10">
    <source>
        <dbReference type="EMBL" id="KAI5073904.1"/>
    </source>
</evidence>
<evidence type="ECO:0000256" key="5">
    <source>
        <dbReference type="ARBA" id="ARBA00022801"/>
    </source>
</evidence>
<protein>
    <recommendedName>
        <fullName evidence="3">glucan endo-1,3-beta-D-glucosidase</fullName>
        <ecNumber evidence="3">3.2.1.39</ecNumber>
    </recommendedName>
</protein>
<dbReference type="SUPFAM" id="SSF51445">
    <property type="entry name" value="(Trans)glycosidases"/>
    <property type="match status" value="1"/>
</dbReference>
<keyword evidence="4 9" id="KW-0732">Signal</keyword>
<keyword evidence="11" id="KW-1185">Reference proteome</keyword>
<dbReference type="PROSITE" id="PS00587">
    <property type="entry name" value="GLYCOSYL_HYDROL_F17"/>
    <property type="match status" value="1"/>
</dbReference>
<evidence type="ECO:0000256" key="4">
    <source>
        <dbReference type="ARBA" id="ARBA00022729"/>
    </source>
</evidence>
<evidence type="ECO:0000256" key="1">
    <source>
        <dbReference type="ARBA" id="ARBA00000382"/>
    </source>
</evidence>
<comment type="caution">
    <text evidence="10">The sequence shown here is derived from an EMBL/GenBank/DDBJ whole genome shotgun (WGS) entry which is preliminary data.</text>
</comment>
<dbReference type="PANTHER" id="PTHR32227">
    <property type="entry name" value="GLUCAN ENDO-1,3-BETA-GLUCOSIDASE BG1-RELATED-RELATED"/>
    <property type="match status" value="1"/>
</dbReference>
<dbReference type="InterPro" id="IPR044965">
    <property type="entry name" value="Glyco_hydro_17_plant"/>
</dbReference>
<dbReference type="Proteomes" id="UP000886520">
    <property type="component" value="Chromosome 11"/>
</dbReference>
<keyword evidence="5 8" id="KW-0378">Hydrolase</keyword>
<organism evidence="10 11">
    <name type="scientific">Adiantum capillus-veneris</name>
    <name type="common">Maidenhair fern</name>
    <dbReference type="NCBI Taxonomy" id="13818"/>
    <lineage>
        <taxon>Eukaryota</taxon>
        <taxon>Viridiplantae</taxon>
        <taxon>Streptophyta</taxon>
        <taxon>Embryophyta</taxon>
        <taxon>Tracheophyta</taxon>
        <taxon>Polypodiopsida</taxon>
        <taxon>Polypodiidae</taxon>
        <taxon>Polypodiales</taxon>
        <taxon>Pteridineae</taxon>
        <taxon>Pteridaceae</taxon>
        <taxon>Vittarioideae</taxon>
        <taxon>Adiantum</taxon>
    </lineage>
</organism>
<feature type="chain" id="PRO_5039161023" description="glucan endo-1,3-beta-D-glucosidase" evidence="9">
    <location>
        <begin position="27"/>
        <end position="384"/>
    </location>
</feature>
<evidence type="ECO:0000256" key="9">
    <source>
        <dbReference type="SAM" id="SignalP"/>
    </source>
</evidence>
<dbReference type="InterPro" id="IPR000490">
    <property type="entry name" value="Glyco_hydro_17"/>
</dbReference>
<comment type="catalytic activity">
    <reaction evidence="1">
        <text>Hydrolysis of (1-&gt;3)-beta-D-glucosidic linkages in (1-&gt;3)-beta-D-glucans.</text>
        <dbReference type="EC" id="3.2.1.39"/>
    </reaction>
</comment>
<gene>
    <name evidence="10" type="ORF">GOP47_0011917</name>
</gene>
<feature type="signal peptide" evidence="9">
    <location>
        <begin position="1"/>
        <end position="26"/>
    </location>
</feature>
<reference evidence="10" key="1">
    <citation type="submission" date="2021-01" db="EMBL/GenBank/DDBJ databases">
        <title>Adiantum capillus-veneris genome.</title>
        <authorList>
            <person name="Fang Y."/>
            <person name="Liao Q."/>
        </authorList>
    </citation>
    <scope>NUCLEOTIDE SEQUENCE</scope>
    <source>
        <strain evidence="10">H3</strain>
        <tissue evidence="10">Leaf</tissue>
    </source>
</reference>
<dbReference type="InterPro" id="IPR017853">
    <property type="entry name" value="GH"/>
</dbReference>
<evidence type="ECO:0000256" key="2">
    <source>
        <dbReference type="ARBA" id="ARBA00008773"/>
    </source>
</evidence>
<dbReference type="GO" id="GO:0005975">
    <property type="term" value="P:carbohydrate metabolic process"/>
    <property type="evidence" value="ECO:0007669"/>
    <property type="project" value="InterPro"/>
</dbReference>
<dbReference type="AlphaFoldDB" id="A0A9D4UU26"/>
<dbReference type="OrthoDB" id="77201at2759"/>
<name>A0A9D4UU26_ADICA</name>
<keyword evidence="6 8" id="KW-0326">Glycosidase</keyword>
<comment type="similarity">
    <text evidence="2 7">Belongs to the glycosyl hydrolase 17 family.</text>
</comment>
<evidence type="ECO:0000313" key="11">
    <source>
        <dbReference type="Proteomes" id="UP000886520"/>
    </source>
</evidence>
<evidence type="ECO:0000256" key="7">
    <source>
        <dbReference type="RuleBase" id="RU004335"/>
    </source>
</evidence>
<proteinExistence type="inferred from homology"/>
<accession>A0A9D4UU26</accession>
<sequence length="384" mass="42261">MRMGKTESSSKIALVLLLLFFFSGSGYRVRAASSLGINYGKVADNLPAPAEVVRIIQSISISKAKLYDTDPLVLKTFRNTDISFLVAVPNEDLGSLSEQTAATTWVQQNILLYYPDTQIIGIVVGNEIFGNDQTAQWPQVFPAMTSIYAALLSFGLQDKIMVSTTHSFAILSSSFPPSTGAFTESIANTYIKPILSFLSATGAPFMINAYPFFAYKDNPTTVSLGYVLFEPNDGVVDSSNGLLYYNMFDAQIDAVYWAIARLGYNNISILVSETGWPSAGDKDEVGATVENAQIYHTNLFQHLLKSTGTPLKPNISLDVYLFALFNEDQKTGPTSEKHYGLFQPDGSKVYSFDFSQLSTGFSHRWHLIFAATCMIGTWMTLLNL</sequence>
<dbReference type="Gene3D" id="3.20.20.80">
    <property type="entry name" value="Glycosidases"/>
    <property type="match status" value="1"/>
</dbReference>
<dbReference type="EMBL" id="JABFUD020000011">
    <property type="protein sequence ID" value="KAI5073904.1"/>
    <property type="molecule type" value="Genomic_DNA"/>
</dbReference>
<dbReference type="FunFam" id="3.20.20.80:FF:000005">
    <property type="entry name" value="Glucan endo-1,3-beta-glucosidase 14"/>
    <property type="match status" value="1"/>
</dbReference>
<dbReference type="GO" id="GO:0042973">
    <property type="term" value="F:glucan endo-1,3-beta-D-glucosidase activity"/>
    <property type="evidence" value="ECO:0007669"/>
    <property type="project" value="UniProtKB-EC"/>
</dbReference>
<evidence type="ECO:0000256" key="3">
    <source>
        <dbReference type="ARBA" id="ARBA00012780"/>
    </source>
</evidence>
<dbReference type="Pfam" id="PF00332">
    <property type="entry name" value="Glyco_hydro_17"/>
    <property type="match status" value="1"/>
</dbReference>
<evidence type="ECO:0000256" key="6">
    <source>
        <dbReference type="ARBA" id="ARBA00023295"/>
    </source>
</evidence>
<evidence type="ECO:0000256" key="8">
    <source>
        <dbReference type="RuleBase" id="RU004336"/>
    </source>
</evidence>